<keyword evidence="2" id="KW-1185">Reference proteome</keyword>
<protein>
    <submittedName>
        <fullName evidence="1">Uncharacterized protein</fullName>
    </submittedName>
</protein>
<comment type="caution">
    <text evidence="1">The sequence shown here is derived from an EMBL/GenBank/DDBJ whole genome shotgun (WGS) entry which is preliminary data.</text>
</comment>
<feature type="non-terminal residue" evidence="1">
    <location>
        <position position="90"/>
    </location>
</feature>
<proteinExistence type="predicted"/>
<dbReference type="EMBL" id="BPLQ01011454">
    <property type="protein sequence ID" value="GIY58055.1"/>
    <property type="molecule type" value="Genomic_DNA"/>
</dbReference>
<accession>A0AAV4UK22</accession>
<name>A0AAV4UK22_9ARAC</name>
<dbReference type="Proteomes" id="UP001054837">
    <property type="component" value="Unassembled WGS sequence"/>
</dbReference>
<organism evidence="1 2">
    <name type="scientific">Caerostris darwini</name>
    <dbReference type="NCBI Taxonomy" id="1538125"/>
    <lineage>
        <taxon>Eukaryota</taxon>
        <taxon>Metazoa</taxon>
        <taxon>Ecdysozoa</taxon>
        <taxon>Arthropoda</taxon>
        <taxon>Chelicerata</taxon>
        <taxon>Arachnida</taxon>
        <taxon>Araneae</taxon>
        <taxon>Araneomorphae</taxon>
        <taxon>Entelegynae</taxon>
        <taxon>Araneoidea</taxon>
        <taxon>Araneidae</taxon>
        <taxon>Caerostris</taxon>
    </lineage>
</organism>
<dbReference type="AlphaFoldDB" id="A0AAV4UK22"/>
<sequence length="90" mass="9727">MCTKQNSPGTISPVIIESREVRGSTAETFVLSPRGTVPAVKFSEIQLNCESASALSFYDYLPSWMLIALRYCISCAPLHGTVNGCCPPIT</sequence>
<evidence type="ECO:0000313" key="1">
    <source>
        <dbReference type="EMBL" id="GIY58055.1"/>
    </source>
</evidence>
<reference evidence="1 2" key="1">
    <citation type="submission" date="2021-06" db="EMBL/GenBank/DDBJ databases">
        <title>Caerostris darwini draft genome.</title>
        <authorList>
            <person name="Kono N."/>
            <person name="Arakawa K."/>
        </authorList>
    </citation>
    <scope>NUCLEOTIDE SEQUENCE [LARGE SCALE GENOMIC DNA]</scope>
</reference>
<gene>
    <name evidence="1" type="ORF">CDAR_74221</name>
</gene>
<evidence type="ECO:0000313" key="2">
    <source>
        <dbReference type="Proteomes" id="UP001054837"/>
    </source>
</evidence>